<dbReference type="RefSeq" id="WP_110107467.1">
    <property type="nucleotide sequence ID" value="NZ_JACBZZ010000001.1"/>
</dbReference>
<dbReference type="Gene3D" id="1.10.10.2910">
    <property type="match status" value="1"/>
</dbReference>
<dbReference type="PANTHER" id="PTHR43236:SF1">
    <property type="entry name" value="BLL7220 PROTEIN"/>
    <property type="match status" value="1"/>
</dbReference>
<organism evidence="2 3">
    <name type="scientific">Arthrobacter psychrochitiniphilus</name>
    <dbReference type="NCBI Taxonomy" id="291045"/>
    <lineage>
        <taxon>Bacteria</taxon>
        <taxon>Bacillati</taxon>
        <taxon>Actinomycetota</taxon>
        <taxon>Actinomycetes</taxon>
        <taxon>Micrococcales</taxon>
        <taxon>Micrococcaceae</taxon>
        <taxon>Arthrobacter</taxon>
    </lineage>
</organism>
<gene>
    <name evidence="2" type="ORF">CVS29_16370</name>
</gene>
<proteinExistence type="predicted"/>
<dbReference type="OrthoDB" id="9794834at2"/>
<dbReference type="InterPro" id="IPR010359">
    <property type="entry name" value="IrrE_HExxH"/>
</dbReference>
<sequence length="262" mass="28757">MDNEAVAAHAADRFREKYQLGDAPISDLNDLLESYVGIDVAIVPMEPGMDGMVVHDPHTGQRIISAACSQSPERQRATLAHELGHIELGDYADGGLIQCQVRTPQETRADAFAQHLLVPAKGLEAYLEGQALAKGQLTEADISKAVRYFAVSPALLLIQLERGGWLASGQKEAWRSLSVPGLAARFGWSDEHRASRVKSATQQPPMRIVAEAVRAYENNLVGLEAIATIRNMDVATLRDEFESNGIRPKQVNPRPRRFGRNK</sequence>
<feature type="domain" description="IrrE N-terminal-like" evidence="1">
    <location>
        <begin position="35"/>
        <end position="153"/>
    </location>
</feature>
<dbReference type="Proteomes" id="UP000246303">
    <property type="component" value="Unassembled WGS sequence"/>
</dbReference>
<evidence type="ECO:0000259" key="1">
    <source>
        <dbReference type="Pfam" id="PF06114"/>
    </source>
</evidence>
<dbReference type="AlphaFoldDB" id="A0A2V3DNY8"/>
<name>A0A2V3DNY8_9MICC</name>
<comment type="caution">
    <text evidence="2">The sequence shown here is derived from an EMBL/GenBank/DDBJ whole genome shotgun (WGS) entry which is preliminary data.</text>
</comment>
<evidence type="ECO:0000313" key="3">
    <source>
        <dbReference type="Proteomes" id="UP000246303"/>
    </source>
</evidence>
<keyword evidence="3" id="KW-1185">Reference proteome</keyword>
<dbReference type="Pfam" id="PF06114">
    <property type="entry name" value="Peptidase_M78"/>
    <property type="match status" value="1"/>
</dbReference>
<dbReference type="EMBL" id="QHLZ01000014">
    <property type="protein sequence ID" value="PXA64199.1"/>
    <property type="molecule type" value="Genomic_DNA"/>
</dbReference>
<evidence type="ECO:0000313" key="2">
    <source>
        <dbReference type="EMBL" id="PXA64199.1"/>
    </source>
</evidence>
<protein>
    <submittedName>
        <fullName evidence="2">Toxin-antitoxin system, toxin component</fullName>
    </submittedName>
</protein>
<dbReference type="PANTHER" id="PTHR43236">
    <property type="entry name" value="ANTITOXIN HIGA1"/>
    <property type="match status" value="1"/>
</dbReference>
<dbReference type="InterPro" id="IPR052345">
    <property type="entry name" value="Rad_response_metalloprotease"/>
</dbReference>
<reference evidence="2 3" key="1">
    <citation type="submission" date="2018-05" db="EMBL/GenBank/DDBJ databases">
        <title>Genetic diversity of glacier-inhabiting Cryobacterium bacteria in China and description of Cryobacterium mengkeensis sp. nov. and Arthrobacter glacialis sp. nov.</title>
        <authorList>
            <person name="Liu Q."/>
            <person name="Xin Y.-H."/>
        </authorList>
    </citation>
    <scope>NUCLEOTIDE SEQUENCE [LARGE SCALE GENOMIC DNA]</scope>
    <source>
        <strain evidence="2 3">GP3</strain>
    </source>
</reference>
<accession>A0A2V3DNY8</accession>